<name>A0ABV0UY53_9TELE</name>
<keyword evidence="2" id="KW-1185">Reference proteome</keyword>
<gene>
    <name evidence="1" type="ORF">ILYODFUR_036307</name>
</gene>
<organism evidence="1 2">
    <name type="scientific">Ilyodon furcidens</name>
    <name type="common">goldbreast splitfin</name>
    <dbReference type="NCBI Taxonomy" id="33524"/>
    <lineage>
        <taxon>Eukaryota</taxon>
        <taxon>Metazoa</taxon>
        <taxon>Chordata</taxon>
        <taxon>Craniata</taxon>
        <taxon>Vertebrata</taxon>
        <taxon>Euteleostomi</taxon>
        <taxon>Actinopterygii</taxon>
        <taxon>Neopterygii</taxon>
        <taxon>Teleostei</taxon>
        <taxon>Neoteleostei</taxon>
        <taxon>Acanthomorphata</taxon>
        <taxon>Ovalentaria</taxon>
        <taxon>Atherinomorphae</taxon>
        <taxon>Cyprinodontiformes</taxon>
        <taxon>Goodeidae</taxon>
        <taxon>Ilyodon</taxon>
    </lineage>
</organism>
<comment type="caution">
    <text evidence="1">The sequence shown here is derived from an EMBL/GenBank/DDBJ whole genome shotgun (WGS) entry which is preliminary data.</text>
</comment>
<dbReference type="Proteomes" id="UP001482620">
    <property type="component" value="Unassembled WGS sequence"/>
</dbReference>
<reference evidence="1 2" key="1">
    <citation type="submission" date="2021-06" db="EMBL/GenBank/DDBJ databases">
        <authorList>
            <person name="Palmer J.M."/>
        </authorList>
    </citation>
    <scope>NUCLEOTIDE SEQUENCE [LARGE SCALE GENOMIC DNA]</scope>
    <source>
        <strain evidence="2">if_2019</strain>
        <tissue evidence="1">Muscle</tissue>
    </source>
</reference>
<dbReference type="EMBL" id="JAHRIQ010088408">
    <property type="protein sequence ID" value="MEQ2250098.1"/>
    <property type="molecule type" value="Genomic_DNA"/>
</dbReference>
<accession>A0ABV0UY53</accession>
<evidence type="ECO:0000313" key="1">
    <source>
        <dbReference type="EMBL" id="MEQ2250098.1"/>
    </source>
</evidence>
<proteinExistence type="predicted"/>
<protein>
    <submittedName>
        <fullName evidence="1">Uncharacterized protein</fullName>
    </submittedName>
</protein>
<sequence>MHCILTTSSGIRDIIKFNGSDHMGQPLLPLCSNDTFPCSHFSYFLGPFLLGADHCRLGTAHMSCSFGDVLTQLSRHLNLVQFAQILTLAQLFQLLIHQL</sequence>
<evidence type="ECO:0000313" key="2">
    <source>
        <dbReference type="Proteomes" id="UP001482620"/>
    </source>
</evidence>